<protein>
    <recommendedName>
        <fullName evidence="4">Cell wall protein</fullName>
    </recommendedName>
</protein>
<dbReference type="Proteomes" id="UP000325902">
    <property type="component" value="Unassembled WGS sequence"/>
</dbReference>
<keyword evidence="1" id="KW-0732">Signal</keyword>
<proteinExistence type="predicted"/>
<feature type="signal peptide" evidence="1">
    <location>
        <begin position="1"/>
        <end position="19"/>
    </location>
</feature>
<evidence type="ECO:0000313" key="3">
    <source>
        <dbReference type="Proteomes" id="UP000325902"/>
    </source>
</evidence>
<dbReference type="AlphaFoldDB" id="A0A5N5DGS0"/>
<keyword evidence="3" id="KW-1185">Reference proteome</keyword>
<sequence>MKFTGLLASGLISAGISMAAPVDDRFPDSGPFKMMALAYEQPIHYAYVDVSGGFFYIYRDTNSTCGSDEPVLDGPNDRGILTTYGDGKQNTQEAYVNIGGAAGGIFSLAPSQDPATTPDSVTDHFTRVAGPDISQLYYDGGNWLACPTEIDGQYLVYAEKAWSHEEGKDKCIPFEIRTDKVESPKNCEYF</sequence>
<evidence type="ECO:0000256" key="1">
    <source>
        <dbReference type="SAM" id="SignalP"/>
    </source>
</evidence>
<accession>A0A5N5DGS0</accession>
<comment type="caution">
    <text evidence="2">The sequence shown here is derived from an EMBL/GenBank/DDBJ whole genome shotgun (WGS) entry which is preliminary data.</text>
</comment>
<dbReference type="OrthoDB" id="3878766at2759"/>
<gene>
    <name evidence="2" type="ORF">DBV05_g5214</name>
</gene>
<evidence type="ECO:0008006" key="4">
    <source>
        <dbReference type="Google" id="ProtNLM"/>
    </source>
</evidence>
<reference evidence="2 3" key="1">
    <citation type="journal article" date="2019" name="Sci. Rep.">
        <title>A multi-omics analysis of the grapevine pathogen Lasiodiplodia theobromae reveals that temperature affects the expression of virulence- and pathogenicity-related genes.</title>
        <authorList>
            <person name="Felix C."/>
            <person name="Meneses R."/>
            <person name="Goncalves M.F.M."/>
            <person name="Tilleman L."/>
            <person name="Duarte A.S."/>
            <person name="Jorrin-Novo J.V."/>
            <person name="Van de Peer Y."/>
            <person name="Deforce D."/>
            <person name="Van Nieuwerburgh F."/>
            <person name="Esteves A.C."/>
            <person name="Alves A."/>
        </authorList>
    </citation>
    <scope>NUCLEOTIDE SEQUENCE [LARGE SCALE GENOMIC DNA]</scope>
    <source>
        <strain evidence="2 3">LA-SOL3</strain>
    </source>
</reference>
<feature type="chain" id="PRO_5024987493" description="Cell wall protein" evidence="1">
    <location>
        <begin position="20"/>
        <end position="190"/>
    </location>
</feature>
<evidence type="ECO:0000313" key="2">
    <source>
        <dbReference type="EMBL" id="KAB2576174.1"/>
    </source>
</evidence>
<name>A0A5N5DGS0_9PEZI</name>
<dbReference type="EMBL" id="VCHE01000026">
    <property type="protein sequence ID" value="KAB2576174.1"/>
    <property type="molecule type" value="Genomic_DNA"/>
</dbReference>
<organism evidence="2 3">
    <name type="scientific">Lasiodiplodia theobromae</name>
    <dbReference type="NCBI Taxonomy" id="45133"/>
    <lineage>
        <taxon>Eukaryota</taxon>
        <taxon>Fungi</taxon>
        <taxon>Dikarya</taxon>
        <taxon>Ascomycota</taxon>
        <taxon>Pezizomycotina</taxon>
        <taxon>Dothideomycetes</taxon>
        <taxon>Dothideomycetes incertae sedis</taxon>
        <taxon>Botryosphaeriales</taxon>
        <taxon>Botryosphaeriaceae</taxon>
        <taxon>Lasiodiplodia</taxon>
    </lineage>
</organism>